<name>A0A5S3ZAB0_9GAMM</name>
<dbReference type="EMBL" id="PNCG01000002">
    <property type="protein sequence ID" value="TMP88536.1"/>
    <property type="molecule type" value="Genomic_DNA"/>
</dbReference>
<dbReference type="InterPro" id="IPR002052">
    <property type="entry name" value="DNA_methylase_N6_adenine_CS"/>
</dbReference>
<dbReference type="Proteomes" id="UP000305874">
    <property type="component" value="Unassembled WGS sequence"/>
</dbReference>
<dbReference type="InterPro" id="IPR029063">
    <property type="entry name" value="SAM-dependent_MTases_sf"/>
</dbReference>
<evidence type="ECO:0000256" key="2">
    <source>
        <dbReference type="ARBA" id="ARBA00022679"/>
    </source>
</evidence>
<accession>A0A5S3ZAB0</accession>
<dbReference type="PROSITE" id="PS00092">
    <property type="entry name" value="N6_MTASE"/>
    <property type="match status" value="1"/>
</dbReference>
<proteinExistence type="predicted"/>
<keyword evidence="1 4" id="KW-0489">Methyltransferase</keyword>
<evidence type="ECO:0000256" key="3">
    <source>
        <dbReference type="ARBA" id="ARBA00022691"/>
    </source>
</evidence>
<dbReference type="GO" id="GO:0008168">
    <property type="term" value="F:methyltransferase activity"/>
    <property type="evidence" value="ECO:0007669"/>
    <property type="project" value="UniProtKB-KW"/>
</dbReference>
<dbReference type="GO" id="GO:0003676">
    <property type="term" value="F:nucleic acid binding"/>
    <property type="evidence" value="ECO:0007669"/>
    <property type="project" value="InterPro"/>
</dbReference>
<sequence length="198" mass="22204">MSSTNRGAVRNKDDYYVTPHWLIEQFLDAIKGTDLENRLMTDDVLDPSCGGCSLYEPSYPAVLAQRFNGINLTTADIRIDARTPFAGLNFLESRGVGDYGVVITNPPFNISIDFVNKALEHVCPDGYVVMLQRLNWLGTKDRKAFWDKAPLQSVYVHSKRPSFFPDKKGKTDSIEYAHFVFKKGSKGTTPNPATIHVI</sequence>
<dbReference type="AlphaFoldDB" id="A0A5S3ZAB0"/>
<evidence type="ECO:0000313" key="4">
    <source>
        <dbReference type="EMBL" id="TMP88536.1"/>
    </source>
</evidence>
<dbReference type="GO" id="GO:0032259">
    <property type="term" value="P:methylation"/>
    <property type="evidence" value="ECO:0007669"/>
    <property type="project" value="UniProtKB-KW"/>
</dbReference>
<evidence type="ECO:0000256" key="1">
    <source>
        <dbReference type="ARBA" id="ARBA00022603"/>
    </source>
</evidence>
<reference evidence="4 5" key="1">
    <citation type="submission" date="2017-12" db="EMBL/GenBank/DDBJ databases">
        <authorList>
            <person name="Paulsen S."/>
            <person name="Gram L.K."/>
        </authorList>
    </citation>
    <scope>NUCLEOTIDE SEQUENCE [LARGE SCALE GENOMIC DNA]</scope>
    <source>
        <strain evidence="4 5">S2897</strain>
    </source>
</reference>
<gene>
    <name evidence="4" type="ORF">CWC05_03645</name>
</gene>
<organism evidence="4 5">
    <name type="scientific">Pseudoalteromonas ruthenica</name>
    <dbReference type="NCBI Taxonomy" id="151081"/>
    <lineage>
        <taxon>Bacteria</taxon>
        <taxon>Pseudomonadati</taxon>
        <taxon>Pseudomonadota</taxon>
        <taxon>Gammaproteobacteria</taxon>
        <taxon>Alteromonadales</taxon>
        <taxon>Pseudoalteromonadaceae</taxon>
        <taxon>Pseudoalteromonas</taxon>
    </lineage>
</organism>
<keyword evidence="2 4" id="KW-0808">Transferase</keyword>
<keyword evidence="3" id="KW-0949">S-adenosyl-L-methionine</keyword>
<protein>
    <submittedName>
        <fullName evidence="4">SAM-dependent methyltransferase</fullName>
    </submittedName>
</protein>
<dbReference type="Gene3D" id="3.40.50.150">
    <property type="entry name" value="Vaccinia Virus protein VP39"/>
    <property type="match status" value="1"/>
</dbReference>
<dbReference type="SUPFAM" id="SSF53335">
    <property type="entry name" value="S-adenosyl-L-methionine-dependent methyltransferases"/>
    <property type="match status" value="1"/>
</dbReference>
<reference evidence="5" key="2">
    <citation type="submission" date="2019-06" db="EMBL/GenBank/DDBJ databases">
        <title>Co-occurence of chitin degradation, pigmentation and bioactivity in marine Pseudoalteromonas.</title>
        <authorList>
            <person name="Sonnenschein E.C."/>
            <person name="Bech P.K."/>
        </authorList>
    </citation>
    <scope>NUCLEOTIDE SEQUENCE [LARGE SCALE GENOMIC DNA]</scope>
    <source>
        <strain evidence="5">S2897</strain>
    </source>
</reference>
<dbReference type="RefSeq" id="WP_138547406.1">
    <property type="nucleotide sequence ID" value="NZ_PNCG01000002.1"/>
</dbReference>
<comment type="caution">
    <text evidence="4">The sequence shown here is derived from an EMBL/GenBank/DDBJ whole genome shotgun (WGS) entry which is preliminary data.</text>
</comment>
<evidence type="ECO:0000313" key="5">
    <source>
        <dbReference type="Proteomes" id="UP000305874"/>
    </source>
</evidence>